<name>A0ABY5ZP43_9BACT</name>
<evidence type="ECO:0000313" key="1">
    <source>
        <dbReference type="EMBL" id="UWZ79655.1"/>
    </source>
</evidence>
<evidence type="ECO:0000313" key="2">
    <source>
        <dbReference type="Proteomes" id="UP001060414"/>
    </source>
</evidence>
<reference evidence="1" key="1">
    <citation type="journal article" date="2022" name="Environ. Microbiol.">
        <title>Geoalkalibacter halelectricus SAP #1 sp. nov. possessing extracellular electron transfer and mineral#reducing capabilities from a haloalkaline environment.</title>
        <authorList>
            <person name="Yadav S."/>
            <person name="Singh R."/>
            <person name="Sundharam S.S."/>
            <person name="Chaudhary S."/>
            <person name="Krishnamurthi S."/>
            <person name="Patil S.A."/>
        </authorList>
    </citation>
    <scope>NUCLEOTIDE SEQUENCE</scope>
    <source>
        <strain evidence="1">SAP-1</strain>
    </source>
</reference>
<accession>A0ABY5ZP43</accession>
<proteinExistence type="predicted"/>
<dbReference type="Proteomes" id="UP001060414">
    <property type="component" value="Chromosome"/>
</dbReference>
<sequence>MSKLQSFLESALQEKNRKDSAHLGNRSLYIGASDIAGCPRKAVLARTQPVRFDTRTLLKFARGHAAEDLVAQIFQAGGLTPQREMELIHPDYPFLECHVDFHFRFRREDGRGRIHVLELKSTDGIPGEPYGSWINQLHVQMGFVRLHNPGWEITGSILAIDLNSGAWQEFNGYAPQELVFEVLLNKGIQIWECLQDETLIPSVETGLLCDYCPYRMGCPAFAGEVAIHQEILSLAESYLRLYARKAQADRDLKKLKEDILSFTGSAFRGATEDVLLAAYEVAPGEMIDAGLLKERYPEIYEEVKKEKAGFTRLDIKRVKTQAQPNAARQAA</sequence>
<dbReference type="InterPro" id="IPR011604">
    <property type="entry name" value="PDDEXK-like_dom_sf"/>
</dbReference>
<organism evidence="1 2">
    <name type="scientific">Geoalkalibacter halelectricus</name>
    <dbReference type="NCBI Taxonomy" id="2847045"/>
    <lineage>
        <taxon>Bacteria</taxon>
        <taxon>Pseudomonadati</taxon>
        <taxon>Thermodesulfobacteriota</taxon>
        <taxon>Desulfuromonadia</taxon>
        <taxon>Desulfuromonadales</taxon>
        <taxon>Geoalkalibacteraceae</taxon>
        <taxon>Geoalkalibacter</taxon>
    </lineage>
</organism>
<dbReference type="Gene3D" id="3.90.320.10">
    <property type="match status" value="1"/>
</dbReference>
<dbReference type="RefSeq" id="WP_260748007.1">
    <property type="nucleotide sequence ID" value="NZ_CP092109.1"/>
</dbReference>
<protein>
    <recommendedName>
        <fullName evidence="3">PD-(D/E)XK endonuclease-like domain-containing protein</fullName>
    </recommendedName>
</protein>
<dbReference type="EMBL" id="CP092109">
    <property type="protein sequence ID" value="UWZ79655.1"/>
    <property type="molecule type" value="Genomic_DNA"/>
</dbReference>
<keyword evidence="2" id="KW-1185">Reference proteome</keyword>
<evidence type="ECO:0008006" key="3">
    <source>
        <dbReference type="Google" id="ProtNLM"/>
    </source>
</evidence>
<gene>
    <name evidence="1" type="ORF">L9S41_18535</name>
</gene>